<organism evidence="3">
    <name type="scientific">Rhipicephalus pulchellus</name>
    <name type="common">Yellow backed tick</name>
    <name type="synonym">Dermacentor pulchellus</name>
    <dbReference type="NCBI Taxonomy" id="72859"/>
    <lineage>
        <taxon>Eukaryota</taxon>
        <taxon>Metazoa</taxon>
        <taxon>Ecdysozoa</taxon>
        <taxon>Arthropoda</taxon>
        <taxon>Chelicerata</taxon>
        <taxon>Arachnida</taxon>
        <taxon>Acari</taxon>
        <taxon>Parasitiformes</taxon>
        <taxon>Ixodida</taxon>
        <taxon>Ixodoidea</taxon>
        <taxon>Ixodidae</taxon>
        <taxon>Rhipicephalinae</taxon>
        <taxon>Rhipicephalus</taxon>
        <taxon>Rhipicephalus</taxon>
    </lineage>
</organism>
<dbReference type="InterPro" id="IPR038602">
    <property type="entry name" value="Mite_allergen_7_sf"/>
</dbReference>
<feature type="region of interest" description="Disordered" evidence="1">
    <location>
        <begin position="312"/>
        <end position="391"/>
    </location>
</feature>
<feature type="chain" id="PRO_5003980743" evidence="2">
    <location>
        <begin position="17"/>
        <end position="391"/>
    </location>
</feature>
<proteinExistence type="evidence at transcript level"/>
<sequence length="391" mass="40774">MQKAILVLCCLATAYGQQRVIPADGIIGAGPNDIADGPGQAGVGIGPGGPGFPGGLGVGGMSQLREPQGEGAPQGGSGFVGYGPGQGQLDLFTLLLRQIALAYGADPLRLPETSLPFNGLLRMSGTVHTYNSYVFGLSHVVRTGPCFVTADHTGMRLRLDLGISNVYGNSSATVKMGNSKMNKHRVRFNVFVRQARAILEIAQSGPHNIQVTNFKITFLKGFKLFLKPEQPTQRPFFRAFLRAAEAFLDRSVRKRLEPLVRTAIDRQIKTVLVYLNRQAKLRPRPRLPAELFANVPQDILIGSPQSGGFPSEPGFGRPGAGGPGARPIGGPGVGITGGPSGVGGGAGQELQGIGVGGSGFGSGPQLPTESDVARPLSGPGGQQQIVTTKGL</sequence>
<reference evidence="3" key="2">
    <citation type="journal article" date="2015" name="J. Proteomics">
        <title>Sexual differences in the sialomes of the zebra tick, Rhipicephalus pulchellus.</title>
        <authorList>
            <person name="Tan A.W."/>
            <person name="Francischetti I.M."/>
            <person name="Slovak M."/>
            <person name="Kini R.M."/>
            <person name="Ribeiro J.M."/>
        </authorList>
    </citation>
    <scope>NUCLEOTIDE SEQUENCE</scope>
    <source>
        <tissue evidence="3">Salivary gland</tissue>
    </source>
</reference>
<accession>L7M1K6</accession>
<dbReference type="Pfam" id="PF16984">
    <property type="entry name" value="Grp7_allergen"/>
    <property type="match status" value="1"/>
</dbReference>
<keyword evidence="2" id="KW-0732">Signal</keyword>
<dbReference type="EMBL" id="GACK01008016">
    <property type="protein sequence ID" value="JAA57018.1"/>
    <property type="molecule type" value="mRNA"/>
</dbReference>
<protein>
    <submittedName>
        <fullName evidence="3">Putative glycine rich protein</fullName>
    </submittedName>
</protein>
<feature type="compositionally biased region" description="Gly residues" evidence="1">
    <location>
        <begin position="316"/>
        <end position="362"/>
    </location>
</feature>
<name>L7M1K6_RHIPC</name>
<evidence type="ECO:0000313" key="3">
    <source>
        <dbReference type="EMBL" id="JAA57018.1"/>
    </source>
</evidence>
<evidence type="ECO:0000256" key="2">
    <source>
        <dbReference type="SAM" id="SignalP"/>
    </source>
</evidence>
<dbReference type="Gene3D" id="3.15.10.50">
    <property type="match status" value="1"/>
</dbReference>
<feature type="compositionally biased region" description="Polar residues" evidence="1">
    <location>
        <begin position="382"/>
        <end position="391"/>
    </location>
</feature>
<evidence type="ECO:0000256" key="1">
    <source>
        <dbReference type="SAM" id="MobiDB-lite"/>
    </source>
</evidence>
<reference evidence="3" key="1">
    <citation type="submission" date="2012-11" db="EMBL/GenBank/DDBJ databases">
        <authorList>
            <person name="Lucero-Rivera Y.E."/>
            <person name="Tovar-Ramirez D."/>
        </authorList>
    </citation>
    <scope>NUCLEOTIDE SEQUENCE</scope>
    <source>
        <tissue evidence="3">Salivary gland</tissue>
    </source>
</reference>
<feature type="region of interest" description="Disordered" evidence="1">
    <location>
        <begin position="56"/>
        <end position="79"/>
    </location>
</feature>
<dbReference type="AlphaFoldDB" id="L7M1K6"/>
<feature type="signal peptide" evidence="2">
    <location>
        <begin position="1"/>
        <end position="16"/>
    </location>
</feature>
<dbReference type="InterPro" id="IPR020234">
    <property type="entry name" value="Mite_allergen_group-7"/>
</dbReference>